<dbReference type="RefSeq" id="WP_121587385.1">
    <property type="nucleotide sequence ID" value="NZ_RCHT01000028.1"/>
</dbReference>
<dbReference type="Proteomes" id="UP000276301">
    <property type="component" value="Unassembled WGS sequence"/>
</dbReference>
<comment type="caution">
    <text evidence="1">The sequence shown here is derived from an EMBL/GenBank/DDBJ whole genome shotgun (WGS) entry which is preliminary data.</text>
</comment>
<accession>A0A498CJU6</accession>
<dbReference type="InterPro" id="IPR026002">
    <property type="entry name" value="ATC_hydrolase-like"/>
</dbReference>
<dbReference type="AlphaFoldDB" id="A0A498CJU6"/>
<dbReference type="EMBL" id="RCHT01000028">
    <property type="protein sequence ID" value="RLL08727.1"/>
    <property type="molecule type" value="Genomic_DNA"/>
</dbReference>
<organism evidence="1 2">
    <name type="scientific">Anaerotruncus massiliensis</name>
    <name type="common">ex Liu et al. 2021</name>
    <dbReference type="NCBI Taxonomy" id="2321404"/>
    <lineage>
        <taxon>Bacteria</taxon>
        <taxon>Bacillati</taxon>
        <taxon>Bacillota</taxon>
        <taxon>Clostridia</taxon>
        <taxon>Eubacteriales</taxon>
        <taxon>Oscillospiraceae</taxon>
        <taxon>Anaerotruncus</taxon>
    </lineage>
</organism>
<gene>
    <name evidence="1" type="ORF">D4A47_11565</name>
</gene>
<evidence type="ECO:0000313" key="1">
    <source>
        <dbReference type="EMBL" id="RLL08727.1"/>
    </source>
</evidence>
<reference evidence="1 2" key="1">
    <citation type="submission" date="2018-10" db="EMBL/GenBank/DDBJ databases">
        <title>Anaerotruncus faecis sp. nov., isolated from human feces.</title>
        <authorList>
            <person name="Wang Y.-J."/>
        </authorList>
    </citation>
    <scope>NUCLEOTIDE SEQUENCE [LARGE SCALE GENOMIC DNA]</scope>
    <source>
        <strain evidence="1 2">22A2-44</strain>
    </source>
</reference>
<name>A0A498CJU6_9FIRM</name>
<keyword evidence="1" id="KW-0378">Hydrolase</keyword>
<dbReference type="GO" id="GO:0016787">
    <property type="term" value="F:hydrolase activity"/>
    <property type="evidence" value="ECO:0007669"/>
    <property type="project" value="UniProtKB-KW"/>
</dbReference>
<evidence type="ECO:0000313" key="2">
    <source>
        <dbReference type="Proteomes" id="UP000276301"/>
    </source>
</evidence>
<sequence length="209" mass="24201">MRIEDTTLPFLEEDCLQRFGRAEGAAVFSRTQERYRDLLEGADDRGSPAIREHLQKKLFPPMAYYLTLLERGIPREKALDLTGEETRRAAGVKREQMRRLAGLPFAYTLYRFACKSFMRKNFPEEGWETEWVRCDGEELHFNLGRCIYWDLTRLHGCPELCRLYCENDLVSFSGLLPKIRFERGGTLGTGAPRCDFHFLKGASRPAPPK</sequence>
<dbReference type="Pfam" id="PF14196">
    <property type="entry name" value="ATC_hydrolase"/>
    <property type="match status" value="1"/>
</dbReference>
<proteinExistence type="predicted"/>
<protein>
    <submittedName>
        <fullName evidence="1">L-2-amino-thiazoline-4-carboxylic acid hydrolase</fullName>
    </submittedName>
</protein>
<keyword evidence="2" id="KW-1185">Reference proteome</keyword>